<keyword evidence="8 16" id="KW-0548">Nucleotidyltransferase</keyword>
<comment type="pathway">
    <text evidence="16">Sulfur metabolism; hydrogen sulfide biosynthesis; sulfite from sulfate: step 1/3.</text>
</comment>
<organism evidence="19 20">
    <name type="scientific">Phenylobacterium haematophilum</name>
    <dbReference type="NCBI Taxonomy" id="98513"/>
    <lineage>
        <taxon>Bacteria</taxon>
        <taxon>Pseudomonadati</taxon>
        <taxon>Pseudomonadota</taxon>
        <taxon>Alphaproteobacteria</taxon>
        <taxon>Caulobacterales</taxon>
        <taxon>Caulobacteraceae</taxon>
        <taxon>Phenylobacterium</taxon>
    </lineage>
</organism>
<comment type="function">
    <text evidence="14">Proposed to provide activated sulfate for transfer to Nod factor. ATP sulfurylase may be the GTPase, regulating ATP sulfurylase activity.</text>
</comment>
<dbReference type="SUPFAM" id="SSF52540">
    <property type="entry name" value="P-loop containing nucleoside triphosphate hydrolases"/>
    <property type="match status" value="2"/>
</dbReference>
<dbReference type="InterPro" id="IPR044138">
    <property type="entry name" value="CysN_II"/>
</dbReference>
<dbReference type="Gene3D" id="2.40.30.10">
    <property type="entry name" value="Translation factors"/>
    <property type="match status" value="2"/>
</dbReference>
<dbReference type="EC" id="2.7.1.25" evidence="17"/>
<dbReference type="PANTHER" id="PTHR23115">
    <property type="entry name" value="TRANSLATION FACTOR"/>
    <property type="match status" value="1"/>
</dbReference>
<dbReference type="EMBL" id="JACIDK010000008">
    <property type="protein sequence ID" value="MBB3893224.1"/>
    <property type="molecule type" value="Genomic_DNA"/>
</dbReference>
<keyword evidence="6" id="KW-0536">Nodulation</keyword>
<evidence type="ECO:0000256" key="3">
    <source>
        <dbReference type="ARBA" id="ARBA00005438"/>
    </source>
</evidence>
<dbReference type="GO" id="GO:0070814">
    <property type="term" value="P:hydrogen sulfide biosynthetic process"/>
    <property type="evidence" value="ECO:0007669"/>
    <property type="project" value="UniProtKB-UniRule"/>
</dbReference>
<dbReference type="HAMAP" id="MF_00065">
    <property type="entry name" value="Adenylyl_sulf_kinase"/>
    <property type="match status" value="1"/>
</dbReference>
<dbReference type="Pfam" id="PF22594">
    <property type="entry name" value="GTP-eEF1A_C"/>
    <property type="match status" value="1"/>
</dbReference>
<dbReference type="Gene3D" id="3.40.50.300">
    <property type="entry name" value="P-loop containing nucleotide triphosphate hydrolases"/>
    <property type="match status" value="2"/>
</dbReference>
<feature type="binding site" evidence="16">
    <location>
        <begin position="31"/>
        <end position="38"/>
    </location>
    <ligand>
        <name>GTP</name>
        <dbReference type="ChEBI" id="CHEBI:37565"/>
    </ligand>
</feature>
<dbReference type="PROSITE" id="PS51722">
    <property type="entry name" value="G_TR_2"/>
    <property type="match status" value="1"/>
</dbReference>
<feature type="domain" description="Tr-type G" evidence="18">
    <location>
        <begin position="22"/>
        <end position="238"/>
    </location>
</feature>
<dbReference type="GO" id="GO:0005525">
    <property type="term" value="F:GTP binding"/>
    <property type="evidence" value="ECO:0007669"/>
    <property type="project" value="UniProtKB-UniRule"/>
</dbReference>
<name>A0A840A4J6_9CAUL</name>
<dbReference type="Pfam" id="PF01583">
    <property type="entry name" value="APS_kinase"/>
    <property type="match status" value="1"/>
</dbReference>
<evidence type="ECO:0000256" key="9">
    <source>
        <dbReference type="ARBA" id="ARBA00022741"/>
    </source>
</evidence>
<dbReference type="FunFam" id="3.40.50.300:FF:000212">
    <property type="entry name" value="Adenylyl-sulfate kinase"/>
    <property type="match status" value="1"/>
</dbReference>
<protein>
    <recommendedName>
        <fullName evidence="16 17">Multifunctional fusion protein</fullName>
    </recommendedName>
    <domain>
        <recommendedName>
            <fullName evidence="16">Sulfate adenylyltransferase subunit 1</fullName>
            <ecNumber evidence="16">2.7.7.4</ecNumber>
        </recommendedName>
        <alternativeName>
            <fullName evidence="16">ATP-sulfurylase large subunit</fullName>
        </alternativeName>
        <alternativeName>
            <fullName evidence="16">Sulfate adenylate transferase</fullName>
            <shortName evidence="16">SAT</shortName>
        </alternativeName>
    </domain>
    <domain>
        <recommendedName>
            <fullName evidence="17">Adenylyl-sulfate kinase</fullName>
            <ecNumber evidence="17">2.7.1.25</ecNumber>
        </recommendedName>
        <alternativeName>
            <fullName evidence="17">APS kinase</fullName>
        </alternativeName>
        <alternativeName>
            <fullName evidence="17">ATP adenosine-5'-phosphosulfate 3'-phosphotransferase</fullName>
        </alternativeName>
        <alternativeName>
            <fullName evidence="17">Adenosine-5'-phosphosulfate kinase</fullName>
        </alternativeName>
    </domain>
</protein>
<comment type="subunit">
    <text evidence="5">Sulfate-activating enzymes, NodP and NodQ, may be physically associated.</text>
</comment>
<dbReference type="CDD" id="cd02027">
    <property type="entry name" value="APSK"/>
    <property type="match status" value="1"/>
</dbReference>
<dbReference type="PROSITE" id="PS00301">
    <property type="entry name" value="G_TR_1"/>
    <property type="match status" value="1"/>
</dbReference>
<evidence type="ECO:0000256" key="15">
    <source>
        <dbReference type="ARBA" id="ARBA00049370"/>
    </source>
</evidence>
<dbReference type="NCBIfam" id="NF003478">
    <property type="entry name" value="PRK05124.1"/>
    <property type="match status" value="1"/>
</dbReference>
<proteinExistence type="inferred from homology"/>
<dbReference type="Proteomes" id="UP000530564">
    <property type="component" value="Unassembled WGS sequence"/>
</dbReference>
<comment type="similarity">
    <text evidence="3">In the C-terminal section; belongs to the APS kinase family.</text>
</comment>
<dbReference type="InterPro" id="IPR005225">
    <property type="entry name" value="Small_GTP-bd"/>
</dbReference>
<dbReference type="InterPro" id="IPR000795">
    <property type="entry name" value="T_Tr_GTP-bd_dom"/>
</dbReference>
<evidence type="ECO:0000313" key="19">
    <source>
        <dbReference type="EMBL" id="MBB3893224.1"/>
    </source>
</evidence>
<comment type="similarity">
    <text evidence="17">Belongs to the APS kinase family.</text>
</comment>
<dbReference type="RefSeq" id="WP_183776569.1">
    <property type="nucleotide sequence ID" value="NZ_JACIDK010000008.1"/>
</dbReference>
<evidence type="ECO:0000256" key="1">
    <source>
        <dbReference type="ARBA" id="ARBA00001823"/>
    </source>
</evidence>
<evidence type="ECO:0000256" key="12">
    <source>
        <dbReference type="ARBA" id="ARBA00023134"/>
    </source>
</evidence>
<dbReference type="InterPro" id="IPR054696">
    <property type="entry name" value="GTP-eEF1A_C"/>
</dbReference>
<gene>
    <name evidence="16" type="primary">cysN</name>
    <name evidence="17" type="synonym">cysC</name>
    <name evidence="19" type="ORF">GGQ61_003966</name>
</gene>
<dbReference type="InterPro" id="IPR050100">
    <property type="entry name" value="TRAFAC_GTPase_members"/>
</dbReference>
<dbReference type="AlphaFoldDB" id="A0A840A4J6"/>
<keyword evidence="11 16" id="KW-0067">ATP-binding</keyword>
<evidence type="ECO:0000256" key="11">
    <source>
        <dbReference type="ARBA" id="ARBA00022840"/>
    </source>
</evidence>
<dbReference type="NCBIfam" id="NF003013">
    <property type="entry name" value="PRK03846.1"/>
    <property type="match status" value="1"/>
</dbReference>
<evidence type="ECO:0000256" key="4">
    <source>
        <dbReference type="ARBA" id="ARBA00007237"/>
    </source>
</evidence>
<dbReference type="InterPro" id="IPR009001">
    <property type="entry name" value="Transl_elong_EF1A/Init_IF2_C"/>
</dbReference>
<keyword evidence="13" id="KW-0511">Multifunctional enzyme</keyword>
<evidence type="ECO:0000256" key="2">
    <source>
        <dbReference type="ARBA" id="ARBA00002357"/>
    </source>
</evidence>
<comment type="function">
    <text evidence="2">APS kinase catalyzes the synthesis of activated sulfate.</text>
</comment>
<comment type="catalytic activity">
    <reaction evidence="15 16">
        <text>sulfate + ATP + H(+) = adenosine 5'-phosphosulfate + diphosphate</text>
        <dbReference type="Rhea" id="RHEA:18133"/>
        <dbReference type="ChEBI" id="CHEBI:15378"/>
        <dbReference type="ChEBI" id="CHEBI:16189"/>
        <dbReference type="ChEBI" id="CHEBI:30616"/>
        <dbReference type="ChEBI" id="CHEBI:33019"/>
        <dbReference type="ChEBI" id="CHEBI:58243"/>
        <dbReference type="EC" id="2.7.7.4"/>
    </reaction>
</comment>
<dbReference type="InterPro" id="IPR041757">
    <property type="entry name" value="CysN_GTP-bd"/>
</dbReference>
<dbReference type="Pfam" id="PF03144">
    <property type="entry name" value="GTP_EFTU_D2"/>
    <property type="match status" value="1"/>
</dbReference>
<dbReference type="InterPro" id="IPR031157">
    <property type="entry name" value="G_TR_CS"/>
</dbReference>
<feature type="binding site" evidence="16">
    <location>
        <begin position="110"/>
        <end position="114"/>
    </location>
    <ligand>
        <name>GTP</name>
        <dbReference type="ChEBI" id="CHEBI:37565"/>
    </ligand>
</feature>
<feature type="active site" description="Phosphoserine intermediate" evidence="17">
    <location>
        <position position="541"/>
    </location>
</feature>
<keyword evidence="20" id="KW-1185">Reference proteome</keyword>
<dbReference type="InterPro" id="IPR027417">
    <property type="entry name" value="P-loop_NTPase"/>
</dbReference>
<comment type="similarity">
    <text evidence="4">In the N-terminal section; belongs to the TRAFAC class translation factor GTPase superfamily. Classic translation factor GTPase family. CysN/NodQ subfamily.</text>
</comment>
<comment type="function">
    <text evidence="17">Catalyzes the synthesis of activated sulfate.</text>
</comment>
<evidence type="ECO:0000256" key="5">
    <source>
        <dbReference type="ARBA" id="ARBA00011760"/>
    </source>
</evidence>
<evidence type="ECO:0000256" key="7">
    <source>
        <dbReference type="ARBA" id="ARBA00022679"/>
    </source>
</evidence>
<dbReference type="GO" id="GO:0004781">
    <property type="term" value="F:sulfate adenylyltransferase (ATP) activity"/>
    <property type="evidence" value="ECO:0007669"/>
    <property type="project" value="UniProtKB-UniRule"/>
</dbReference>
<dbReference type="InterPro" id="IPR044139">
    <property type="entry name" value="CysN_NoDQ_III"/>
</dbReference>
<comment type="pathway">
    <text evidence="17">Sulfur metabolism; hydrogen sulfide biosynthesis; sulfite from sulfate: step 2/3.</text>
</comment>
<comment type="subunit">
    <text evidence="16">Heterodimer composed of CysD, the smaller subunit, and CysN.</text>
</comment>
<dbReference type="NCBIfam" id="TIGR00455">
    <property type="entry name" value="apsK"/>
    <property type="match status" value="1"/>
</dbReference>
<dbReference type="GO" id="GO:0003924">
    <property type="term" value="F:GTPase activity"/>
    <property type="evidence" value="ECO:0007669"/>
    <property type="project" value="InterPro"/>
</dbReference>
<dbReference type="NCBIfam" id="TIGR02034">
    <property type="entry name" value="CysN"/>
    <property type="match status" value="1"/>
</dbReference>
<dbReference type="InterPro" id="IPR011779">
    <property type="entry name" value="SO4_adenylTrfase_lsu"/>
</dbReference>
<dbReference type="InterPro" id="IPR004161">
    <property type="entry name" value="EFTu-like_2"/>
</dbReference>
<accession>A0A840A4J6</accession>
<keyword evidence="9 16" id="KW-0547">Nucleotide-binding</keyword>
<evidence type="ECO:0000256" key="17">
    <source>
        <dbReference type="HAMAP-Rule" id="MF_00065"/>
    </source>
</evidence>
<evidence type="ECO:0000256" key="10">
    <source>
        <dbReference type="ARBA" id="ARBA00022777"/>
    </source>
</evidence>
<comment type="catalytic activity">
    <reaction evidence="1 17">
        <text>adenosine 5'-phosphosulfate + ATP = 3'-phosphoadenylyl sulfate + ADP + H(+)</text>
        <dbReference type="Rhea" id="RHEA:24152"/>
        <dbReference type="ChEBI" id="CHEBI:15378"/>
        <dbReference type="ChEBI" id="CHEBI:30616"/>
        <dbReference type="ChEBI" id="CHEBI:58243"/>
        <dbReference type="ChEBI" id="CHEBI:58339"/>
        <dbReference type="ChEBI" id="CHEBI:456216"/>
        <dbReference type="EC" id="2.7.1.25"/>
    </reaction>
</comment>
<dbReference type="CDD" id="cd04166">
    <property type="entry name" value="CysN_ATPS"/>
    <property type="match status" value="1"/>
</dbReference>
<comment type="caution">
    <text evidence="19">The sequence shown here is derived from an EMBL/GenBank/DDBJ whole genome shotgun (WGS) entry which is preliminary data.</text>
</comment>
<dbReference type="CDD" id="cd03695">
    <property type="entry name" value="CysN_NodQ_II"/>
    <property type="match status" value="1"/>
</dbReference>
<feature type="binding site" evidence="16">
    <location>
        <begin position="165"/>
        <end position="168"/>
    </location>
    <ligand>
        <name>GTP</name>
        <dbReference type="ChEBI" id="CHEBI:37565"/>
    </ligand>
</feature>
<dbReference type="SUPFAM" id="SSF50447">
    <property type="entry name" value="Translation proteins"/>
    <property type="match status" value="1"/>
</dbReference>
<dbReference type="UniPathway" id="UPA00140">
    <property type="reaction ID" value="UER00204"/>
</dbReference>
<dbReference type="GO" id="GO:0000103">
    <property type="term" value="P:sulfate assimilation"/>
    <property type="evidence" value="ECO:0007669"/>
    <property type="project" value="UniProtKB-UniRule"/>
</dbReference>
<evidence type="ECO:0000256" key="16">
    <source>
        <dbReference type="HAMAP-Rule" id="MF_00062"/>
    </source>
</evidence>
<dbReference type="FunFam" id="3.40.50.300:FF:000119">
    <property type="entry name" value="Sulfate adenylyltransferase subunit 1"/>
    <property type="match status" value="1"/>
</dbReference>
<dbReference type="NCBIfam" id="NF004035">
    <property type="entry name" value="PRK05506.1"/>
    <property type="match status" value="1"/>
</dbReference>
<evidence type="ECO:0000313" key="20">
    <source>
        <dbReference type="Proteomes" id="UP000530564"/>
    </source>
</evidence>
<evidence type="ECO:0000256" key="14">
    <source>
        <dbReference type="ARBA" id="ARBA00024872"/>
    </source>
</evidence>
<dbReference type="GO" id="GO:0005524">
    <property type="term" value="F:ATP binding"/>
    <property type="evidence" value="ECO:0007669"/>
    <property type="project" value="UniProtKB-UniRule"/>
</dbReference>
<comment type="function">
    <text evidence="16">With CysD forms the ATP sulfurylase (ATPS) that catalyzes the adenylation of sulfate producing adenosine 5'-phosphosulfate (APS) and diphosphate, the first enzymatic step in sulfur assimilation pathway. APS synthesis involves the formation of a high-energy phosphoric-sulfuric acid anhydride bond driven by GTP hydrolysis by CysN coupled to ATP hydrolysis by CysD.</text>
</comment>
<evidence type="ECO:0000256" key="6">
    <source>
        <dbReference type="ARBA" id="ARBA00022458"/>
    </source>
</evidence>
<dbReference type="EC" id="2.7.7.4" evidence="16"/>
<comment type="similarity">
    <text evidence="16">Belongs to the TRAFAC class translation factor GTPase superfamily. Classic translation factor GTPase family. CysN/NodQ subfamily.</text>
</comment>
<evidence type="ECO:0000256" key="13">
    <source>
        <dbReference type="ARBA" id="ARBA00023268"/>
    </source>
</evidence>
<dbReference type="HAMAP" id="MF_00062">
    <property type="entry name" value="Sulf_adenylyltr_sub1"/>
    <property type="match status" value="1"/>
</dbReference>
<keyword evidence="12 16" id="KW-0342">GTP-binding</keyword>
<dbReference type="NCBIfam" id="TIGR00231">
    <property type="entry name" value="small_GTP"/>
    <property type="match status" value="1"/>
</dbReference>
<keyword evidence="7 16" id="KW-0808">Transferase</keyword>
<sequence>MAHQSALIAEDIEAYLSAHERKSLLRFLTCGSVDDGKSTLIGRLLYDSKMIFEDQLAALEADSKKVGTQGGDIDFALLVDGLAAEREQGITIDVAYRFFSTDKRKFIVADTPGHEQYTRNMVTGASTADAAVILIDARKGVLTQTRRHSYLVSLLGIRHVVLAVNKMDLVGWDRQVYDAILQEYAEFAAQIGIKDYTAIPMSALKGDNITSRSQAAPWYEGPALMPLLETLPVEDDLREQPFRMPVQWVNRPNLDFRGFSGLISSGTVRPGDKIKALPSGRESTIDRIVTFRGDLAEAVAGQSVTLTLKDEIDISRGDVISEAGSPPPTADQFEATIVWMDDEAMLPGRPYLLKVGTRMVSAQVTEPKYKVNVNTLEHLAAKRLELNEIGVCNLSLDAPIAFDAYAENHDLGGFILIDRISNRTVGAGMLHFALRRSQNIHWQALDVDKASRAALKGQRGRVVWLTGLSGSGKSTIANLVEKRLHADGRHTYLLDGDNVRHGLNKDLGFTDEDRVENIRRVAEVAKLMVDAGLIVLVSFISPFRAERRLARELQAEGDFVEVFVDTPLAVAEQRDVKGLYKKARAGELKNFTGIDSPYEAPENAEIVIDTTAMSAADAAEKIVAWLEGELDYSI</sequence>
<dbReference type="SUPFAM" id="SSF50465">
    <property type="entry name" value="EF-Tu/eEF-1alpha/eIF2-gamma C-terminal domain"/>
    <property type="match status" value="1"/>
</dbReference>
<evidence type="ECO:0000259" key="18">
    <source>
        <dbReference type="PROSITE" id="PS51722"/>
    </source>
</evidence>
<keyword evidence="17" id="KW-0597">Phosphoprotein</keyword>
<feature type="binding site" evidence="17">
    <location>
        <begin position="467"/>
        <end position="474"/>
    </location>
    <ligand>
        <name>ATP</name>
        <dbReference type="ChEBI" id="CHEBI:30616"/>
    </ligand>
</feature>
<keyword evidence="10 17" id="KW-0418">Kinase</keyword>
<dbReference type="CDD" id="cd04095">
    <property type="entry name" value="CysN_NoDQ_III"/>
    <property type="match status" value="1"/>
</dbReference>
<reference evidence="19 20" key="1">
    <citation type="submission" date="2020-08" db="EMBL/GenBank/DDBJ databases">
        <title>Genomic Encyclopedia of Type Strains, Phase IV (KMG-IV): sequencing the most valuable type-strain genomes for metagenomic binning, comparative biology and taxonomic classification.</title>
        <authorList>
            <person name="Goeker M."/>
        </authorList>
    </citation>
    <scope>NUCLEOTIDE SEQUENCE [LARGE SCALE GENOMIC DNA]</scope>
    <source>
        <strain evidence="19 20">DSM 21793</strain>
    </source>
</reference>
<dbReference type="InterPro" id="IPR009000">
    <property type="entry name" value="Transl_B-barrel_sf"/>
</dbReference>
<dbReference type="InterPro" id="IPR059117">
    <property type="entry name" value="APS_kinase_dom"/>
</dbReference>
<dbReference type="InterPro" id="IPR002891">
    <property type="entry name" value="APS"/>
</dbReference>
<dbReference type="PRINTS" id="PR00315">
    <property type="entry name" value="ELONGATNFCT"/>
</dbReference>
<dbReference type="Pfam" id="PF00009">
    <property type="entry name" value="GTP_EFTU"/>
    <property type="match status" value="1"/>
</dbReference>
<dbReference type="GO" id="GO:0004020">
    <property type="term" value="F:adenylylsulfate kinase activity"/>
    <property type="evidence" value="ECO:0007669"/>
    <property type="project" value="UniProtKB-UniRule"/>
</dbReference>
<evidence type="ECO:0000256" key="8">
    <source>
        <dbReference type="ARBA" id="ARBA00022695"/>
    </source>
</evidence>